<dbReference type="PRINTS" id="PR00413">
    <property type="entry name" value="HADHALOGNASE"/>
</dbReference>
<keyword evidence="7" id="KW-0119">Carbohydrate metabolism</keyword>
<dbReference type="NCBIfam" id="TIGR02009">
    <property type="entry name" value="PGMB-YQAB-SF"/>
    <property type="match status" value="1"/>
</dbReference>
<evidence type="ECO:0000256" key="7">
    <source>
        <dbReference type="ARBA" id="ARBA00023277"/>
    </source>
</evidence>
<dbReference type="CDD" id="cd07505">
    <property type="entry name" value="HAD_BPGM-like"/>
    <property type="match status" value="1"/>
</dbReference>
<dbReference type="InterPro" id="IPR041492">
    <property type="entry name" value="HAD_2"/>
</dbReference>
<evidence type="ECO:0000313" key="11">
    <source>
        <dbReference type="EMBL" id="WPU64198.1"/>
    </source>
</evidence>
<organism evidence="11 12">
    <name type="scientific">Peredibacter starrii</name>
    <dbReference type="NCBI Taxonomy" id="28202"/>
    <lineage>
        <taxon>Bacteria</taxon>
        <taxon>Pseudomonadati</taxon>
        <taxon>Bdellovibrionota</taxon>
        <taxon>Bacteriovoracia</taxon>
        <taxon>Bacteriovoracales</taxon>
        <taxon>Bacteriovoracaceae</taxon>
        <taxon>Peredibacter</taxon>
    </lineage>
</organism>
<protein>
    <recommendedName>
        <fullName evidence="10">Beta-phosphoglucomutase</fullName>
        <ecNumber evidence="9">5.4.2.6</ecNumber>
    </recommendedName>
</protein>
<sequence length="214" mass="24253">MKIKGVIFDMDGVVVDNHEYHFKAWMHFAKKYKFELNEQIYRDKFNGKTNADLFPMIFANPSQEEMKRYADEKEGMYKELYAPVMKAHTGLIDFLELLKKYRIKIALGTSAPPGNVDFVLDPLKLRQFFDVIVDGTQVKKGKPDPEVYQLCCAKLGLEAKECVVFEDSLAGLESGERAGCTIVGVATSHEAYELEGKTSLIIHDFTEAKKLLGL</sequence>
<evidence type="ECO:0000313" key="12">
    <source>
        <dbReference type="Proteomes" id="UP001324634"/>
    </source>
</evidence>
<keyword evidence="4" id="KW-0479">Metal-binding</keyword>
<dbReference type="SUPFAM" id="SSF56784">
    <property type="entry name" value="HAD-like"/>
    <property type="match status" value="1"/>
</dbReference>
<dbReference type="Proteomes" id="UP001324634">
    <property type="component" value="Chromosome"/>
</dbReference>
<dbReference type="KEGG" id="psti:SOO65_16000"/>
<comment type="catalytic activity">
    <reaction evidence="8">
        <text>beta-D-glucose 1-phosphate = beta-D-glucose 6-phosphate</text>
        <dbReference type="Rhea" id="RHEA:20113"/>
        <dbReference type="ChEBI" id="CHEBI:57684"/>
        <dbReference type="ChEBI" id="CHEBI:58247"/>
        <dbReference type="EC" id="5.4.2.6"/>
    </reaction>
</comment>
<reference evidence="11 12" key="1">
    <citation type="submission" date="2023-11" db="EMBL/GenBank/DDBJ databases">
        <title>Peredibacter starrii A3.12.</title>
        <authorList>
            <person name="Mitchell R.J."/>
        </authorList>
    </citation>
    <scope>NUCLEOTIDE SEQUENCE [LARGE SCALE GENOMIC DNA]</scope>
    <source>
        <strain evidence="11 12">A3.12</strain>
    </source>
</reference>
<comment type="similarity">
    <text evidence="2">Belongs to the HAD-like hydrolase superfamily. CbbY/CbbZ/Gph/YieH family.</text>
</comment>
<keyword evidence="5" id="KW-0460">Magnesium</keyword>
<keyword evidence="12" id="KW-1185">Reference proteome</keyword>
<dbReference type="RefSeq" id="WP_321392537.1">
    <property type="nucleotide sequence ID" value="NZ_CP139487.1"/>
</dbReference>
<dbReference type="AlphaFoldDB" id="A0AAX4HLQ4"/>
<dbReference type="SFLD" id="SFLDS00003">
    <property type="entry name" value="Haloacid_Dehalogenase"/>
    <property type="match status" value="1"/>
</dbReference>
<dbReference type="InterPro" id="IPR010976">
    <property type="entry name" value="B-phosphoglucomutase_hydrolase"/>
</dbReference>
<keyword evidence="3" id="KW-0597">Phosphoprotein</keyword>
<dbReference type="Gene3D" id="3.40.50.1000">
    <property type="entry name" value="HAD superfamily/HAD-like"/>
    <property type="match status" value="1"/>
</dbReference>
<dbReference type="Gene3D" id="1.10.150.240">
    <property type="entry name" value="Putative phosphatase, domain 2"/>
    <property type="match status" value="1"/>
</dbReference>
<dbReference type="GO" id="GO:0008801">
    <property type="term" value="F:beta-phosphoglucomutase activity"/>
    <property type="evidence" value="ECO:0007669"/>
    <property type="project" value="UniProtKB-EC"/>
</dbReference>
<dbReference type="PANTHER" id="PTHR46193">
    <property type="entry name" value="6-PHOSPHOGLUCONATE PHOSPHATASE"/>
    <property type="match status" value="1"/>
</dbReference>
<evidence type="ECO:0000256" key="6">
    <source>
        <dbReference type="ARBA" id="ARBA00023235"/>
    </source>
</evidence>
<evidence type="ECO:0000256" key="9">
    <source>
        <dbReference type="ARBA" id="ARBA00044968"/>
    </source>
</evidence>
<dbReference type="EC" id="5.4.2.6" evidence="9"/>
<dbReference type="InterPro" id="IPR006439">
    <property type="entry name" value="HAD-SF_hydro_IA"/>
</dbReference>
<dbReference type="PANTHER" id="PTHR46193:SF18">
    <property type="entry name" value="HEXITOL PHOSPHATASE B"/>
    <property type="match status" value="1"/>
</dbReference>
<evidence type="ECO:0000256" key="5">
    <source>
        <dbReference type="ARBA" id="ARBA00022842"/>
    </source>
</evidence>
<dbReference type="InterPro" id="IPR051600">
    <property type="entry name" value="Beta-PGM-like"/>
</dbReference>
<dbReference type="SFLD" id="SFLDG01135">
    <property type="entry name" value="C1.5.6:_HAD__Beta-PGM__Phospha"/>
    <property type="match status" value="1"/>
</dbReference>
<evidence type="ECO:0000256" key="3">
    <source>
        <dbReference type="ARBA" id="ARBA00022553"/>
    </source>
</evidence>
<gene>
    <name evidence="11" type="ORF">SOO65_16000</name>
</gene>
<accession>A0AAX4HLQ4</accession>
<evidence type="ECO:0000256" key="10">
    <source>
        <dbReference type="ARBA" id="ARBA00044991"/>
    </source>
</evidence>
<dbReference type="InterPro" id="IPR023198">
    <property type="entry name" value="PGP-like_dom2"/>
</dbReference>
<evidence type="ECO:0000256" key="2">
    <source>
        <dbReference type="ARBA" id="ARBA00006171"/>
    </source>
</evidence>
<comment type="cofactor">
    <cofactor evidence="1">
        <name>Mg(2+)</name>
        <dbReference type="ChEBI" id="CHEBI:18420"/>
    </cofactor>
</comment>
<dbReference type="SFLD" id="SFLDG01129">
    <property type="entry name" value="C1.5:_HAD__Beta-PGM__Phosphata"/>
    <property type="match status" value="1"/>
</dbReference>
<dbReference type="InterPro" id="IPR036412">
    <property type="entry name" value="HAD-like_sf"/>
</dbReference>
<evidence type="ECO:0000256" key="8">
    <source>
        <dbReference type="ARBA" id="ARBA00044926"/>
    </source>
</evidence>
<evidence type="ECO:0000256" key="4">
    <source>
        <dbReference type="ARBA" id="ARBA00022723"/>
    </source>
</evidence>
<proteinExistence type="inferred from homology"/>
<dbReference type="EMBL" id="CP139487">
    <property type="protein sequence ID" value="WPU64198.1"/>
    <property type="molecule type" value="Genomic_DNA"/>
</dbReference>
<name>A0AAX4HLQ4_9BACT</name>
<dbReference type="GO" id="GO:0046872">
    <property type="term" value="F:metal ion binding"/>
    <property type="evidence" value="ECO:0007669"/>
    <property type="project" value="UniProtKB-KW"/>
</dbReference>
<dbReference type="NCBIfam" id="TIGR01509">
    <property type="entry name" value="HAD-SF-IA-v3"/>
    <property type="match status" value="1"/>
</dbReference>
<keyword evidence="6" id="KW-0413">Isomerase</keyword>
<evidence type="ECO:0000256" key="1">
    <source>
        <dbReference type="ARBA" id="ARBA00001946"/>
    </source>
</evidence>
<dbReference type="InterPro" id="IPR023214">
    <property type="entry name" value="HAD_sf"/>
</dbReference>
<dbReference type="Pfam" id="PF13419">
    <property type="entry name" value="HAD_2"/>
    <property type="match status" value="1"/>
</dbReference>